<keyword evidence="6" id="KW-0902">Two-component regulatory system</keyword>
<keyword evidence="8" id="KW-0472">Membrane</keyword>
<evidence type="ECO:0000256" key="8">
    <source>
        <dbReference type="SAM" id="Phobius"/>
    </source>
</evidence>
<dbReference type="PANTHER" id="PTHR43047:SF72">
    <property type="entry name" value="OSMOSENSING HISTIDINE PROTEIN KINASE SLN1"/>
    <property type="match status" value="1"/>
</dbReference>
<proteinExistence type="predicted"/>
<dbReference type="AlphaFoldDB" id="A0A4Z1C8Z0"/>
<feature type="transmembrane region" description="Helical" evidence="8">
    <location>
        <begin position="144"/>
        <end position="164"/>
    </location>
</feature>
<dbReference type="SMART" id="SM00388">
    <property type="entry name" value="HisKA"/>
    <property type="match status" value="1"/>
</dbReference>
<reference evidence="11 12" key="1">
    <citation type="submission" date="2019-04" db="EMBL/GenBank/DDBJ databases">
        <authorList>
            <person name="Park S."/>
            <person name="Yoon J.-H."/>
        </authorList>
    </citation>
    <scope>NUCLEOTIDE SEQUENCE [LARGE SCALE GENOMIC DNA]</scope>
    <source>
        <strain evidence="11 12">HJM-18</strain>
    </source>
</reference>
<evidence type="ECO:0000256" key="4">
    <source>
        <dbReference type="ARBA" id="ARBA00022679"/>
    </source>
</evidence>
<dbReference type="SUPFAM" id="SSF55874">
    <property type="entry name" value="ATPase domain of HSP90 chaperone/DNA topoisomerase II/histidine kinase"/>
    <property type="match status" value="1"/>
</dbReference>
<dbReference type="InterPro" id="IPR001789">
    <property type="entry name" value="Sig_transdc_resp-reg_receiver"/>
</dbReference>
<dbReference type="Gene3D" id="3.40.50.2300">
    <property type="match status" value="1"/>
</dbReference>
<feature type="transmembrane region" description="Helical" evidence="8">
    <location>
        <begin position="360"/>
        <end position="382"/>
    </location>
</feature>
<dbReference type="InterPro" id="IPR011006">
    <property type="entry name" value="CheY-like_superfamily"/>
</dbReference>
<feature type="transmembrane region" description="Helical" evidence="8">
    <location>
        <begin position="46"/>
        <end position="67"/>
    </location>
</feature>
<feature type="transmembrane region" description="Helical" evidence="8">
    <location>
        <begin position="107"/>
        <end position="132"/>
    </location>
</feature>
<dbReference type="EC" id="2.7.13.3" evidence="2"/>
<dbReference type="EMBL" id="SRPF01000003">
    <property type="protein sequence ID" value="TGN39528.1"/>
    <property type="molecule type" value="Genomic_DNA"/>
</dbReference>
<feature type="domain" description="Histidine kinase" evidence="9">
    <location>
        <begin position="679"/>
        <end position="895"/>
    </location>
</feature>
<dbReference type="FunFam" id="3.30.565.10:FF:000010">
    <property type="entry name" value="Sensor histidine kinase RcsC"/>
    <property type="match status" value="1"/>
</dbReference>
<evidence type="ECO:0000256" key="3">
    <source>
        <dbReference type="ARBA" id="ARBA00022553"/>
    </source>
</evidence>
<evidence type="ECO:0000256" key="6">
    <source>
        <dbReference type="ARBA" id="ARBA00023012"/>
    </source>
</evidence>
<organism evidence="11 12">
    <name type="scientific">Marinobacter confluentis</name>
    <dbReference type="NCBI Taxonomy" id="1697557"/>
    <lineage>
        <taxon>Bacteria</taxon>
        <taxon>Pseudomonadati</taxon>
        <taxon>Pseudomonadota</taxon>
        <taxon>Gammaproteobacteria</taxon>
        <taxon>Pseudomonadales</taxon>
        <taxon>Marinobacteraceae</taxon>
        <taxon>Marinobacter</taxon>
    </lineage>
</organism>
<accession>A0A4Z1C8Z0</accession>
<dbReference type="PANTHER" id="PTHR43047">
    <property type="entry name" value="TWO-COMPONENT HISTIDINE PROTEIN KINASE"/>
    <property type="match status" value="1"/>
</dbReference>
<dbReference type="PRINTS" id="PR00344">
    <property type="entry name" value="BCTRLSENSOR"/>
</dbReference>
<protein>
    <recommendedName>
        <fullName evidence="2">histidine kinase</fullName>
        <ecNumber evidence="2">2.7.13.3</ecNumber>
    </recommendedName>
</protein>
<dbReference type="Gene3D" id="1.10.4160.10">
    <property type="entry name" value="Hydantoin permease"/>
    <property type="match status" value="1"/>
</dbReference>
<dbReference type="GO" id="GO:0005886">
    <property type="term" value="C:plasma membrane"/>
    <property type="evidence" value="ECO:0007669"/>
    <property type="project" value="TreeGrafter"/>
</dbReference>
<evidence type="ECO:0000313" key="12">
    <source>
        <dbReference type="Proteomes" id="UP000298325"/>
    </source>
</evidence>
<keyword evidence="5" id="KW-0418">Kinase</keyword>
<feature type="transmembrane region" description="Helical" evidence="8">
    <location>
        <begin position="73"/>
        <end position="95"/>
    </location>
</feature>
<feature type="transmembrane region" description="Helical" evidence="8">
    <location>
        <begin position="218"/>
        <end position="237"/>
    </location>
</feature>
<dbReference type="Gene3D" id="3.30.565.10">
    <property type="entry name" value="Histidine kinase-like ATPase, C-terminal domain"/>
    <property type="match status" value="1"/>
</dbReference>
<feature type="transmembrane region" description="Helical" evidence="8">
    <location>
        <begin position="569"/>
        <end position="587"/>
    </location>
</feature>
<feature type="transmembrane region" description="Helical" evidence="8">
    <location>
        <begin position="308"/>
        <end position="329"/>
    </location>
</feature>
<evidence type="ECO:0000256" key="5">
    <source>
        <dbReference type="ARBA" id="ARBA00022777"/>
    </source>
</evidence>
<dbReference type="InterPro" id="IPR036097">
    <property type="entry name" value="HisK_dim/P_sf"/>
</dbReference>
<dbReference type="Pfam" id="PF00072">
    <property type="entry name" value="Response_reg"/>
    <property type="match status" value="1"/>
</dbReference>
<evidence type="ECO:0000256" key="2">
    <source>
        <dbReference type="ARBA" id="ARBA00012438"/>
    </source>
</evidence>
<comment type="caution">
    <text evidence="11">The sequence shown here is derived from an EMBL/GenBank/DDBJ whole genome shotgun (WGS) entry which is preliminary data.</text>
</comment>
<feature type="domain" description="Response regulatory" evidence="10">
    <location>
        <begin position="920"/>
        <end position="1033"/>
    </location>
</feature>
<dbReference type="GO" id="GO:0000155">
    <property type="term" value="F:phosphorelay sensor kinase activity"/>
    <property type="evidence" value="ECO:0007669"/>
    <property type="project" value="InterPro"/>
</dbReference>
<dbReference type="SMART" id="SM00448">
    <property type="entry name" value="REC"/>
    <property type="match status" value="1"/>
</dbReference>
<dbReference type="CDD" id="cd16922">
    <property type="entry name" value="HATPase_EvgS-ArcB-TorS-like"/>
    <property type="match status" value="1"/>
</dbReference>
<dbReference type="InterPro" id="IPR003594">
    <property type="entry name" value="HATPase_dom"/>
</dbReference>
<dbReference type="OrthoDB" id="9810730at2"/>
<dbReference type="PROSITE" id="PS50110">
    <property type="entry name" value="RESPONSE_REGULATORY"/>
    <property type="match status" value="1"/>
</dbReference>
<dbReference type="SMART" id="SM00387">
    <property type="entry name" value="HATPase_c"/>
    <property type="match status" value="1"/>
</dbReference>
<dbReference type="InterPro" id="IPR036890">
    <property type="entry name" value="HATPase_C_sf"/>
</dbReference>
<evidence type="ECO:0000313" key="11">
    <source>
        <dbReference type="EMBL" id="TGN39528.1"/>
    </source>
</evidence>
<evidence type="ECO:0000256" key="1">
    <source>
        <dbReference type="ARBA" id="ARBA00000085"/>
    </source>
</evidence>
<feature type="transmembrane region" description="Helical" evidence="8">
    <location>
        <begin position="599"/>
        <end position="625"/>
    </location>
</feature>
<dbReference type="InterPro" id="IPR005467">
    <property type="entry name" value="His_kinase_dom"/>
</dbReference>
<keyword evidence="4" id="KW-0808">Transferase</keyword>
<dbReference type="PROSITE" id="PS50109">
    <property type="entry name" value="HIS_KIN"/>
    <property type="match status" value="1"/>
</dbReference>
<keyword evidence="3 7" id="KW-0597">Phosphoprotein</keyword>
<dbReference type="Pfam" id="PF02518">
    <property type="entry name" value="HATPase_c"/>
    <property type="match status" value="1"/>
</dbReference>
<dbReference type="InterPro" id="IPR003661">
    <property type="entry name" value="HisK_dim/P_dom"/>
</dbReference>
<dbReference type="InterPro" id="IPR004358">
    <property type="entry name" value="Sig_transdc_His_kin-like_C"/>
</dbReference>
<feature type="modified residue" description="4-aspartylphosphate" evidence="7">
    <location>
        <position position="969"/>
    </location>
</feature>
<feature type="transmembrane region" description="Helical" evidence="8">
    <location>
        <begin position="176"/>
        <end position="198"/>
    </location>
</feature>
<dbReference type="GO" id="GO:0009927">
    <property type="term" value="F:histidine phosphotransfer kinase activity"/>
    <property type="evidence" value="ECO:0007669"/>
    <property type="project" value="TreeGrafter"/>
</dbReference>
<name>A0A4Z1C8Z0_9GAMM</name>
<dbReference type="SUPFAM" id="SSF52172">
    <property type="entry name" value="CheY-like"/>
    <property type="match status" value="1"/>
</dbReference>
<evidence type="ECO:0000259" key="9">
    <source>
        <dbReference type="PROSITE" id="PS50109"/>
    </source>
</evidence>
<dbReference type="RefSeq" id="WP_135803835.1">
    <property type="nucleotide sequence ID" value="NZ_SRPF01000003.1"/>
</dbReference>
<keyword evidence="8" id="KW-0812">Transmembrane</keyword>
<feature type="transmembrane region" description="Helical" evidence="8">
    <location>
        <begin position="427"/>
        <end position="447"/>
    </location>
</feature>
<feature type="transmembrane region" description="Helical" evidence="8">
    <location>
        <begin position="453"/>
        <end position="475"/>
    </location>
</feature>
<dbReference type="Proteomes" id="UP000298325">
    <property type="component" value="Unassembled WGS sequence"/>
</dbReference>
<feature type="transmembrane region" description="Helical" evidence="8">
    <location>
        <begin position="388"/>
        <end position="406"/>
    </location>
</feature>
<dbReference type="SUPFAM" id="SSF47384">
    <property type="entry name" value="Homodimeric domain of signal transducing histidine kinase"/>
    <property type="match status" value="1"/>
</dbReference>
<keyword evidence="8" id="KW-1133">Transmembrane helix</keyword>
<dbReference type="Gene3D" id="1.10.287.130">
    <property type="match status" value="1"/>
</dbReference>
<dbReference type="Pfam" id="PF00512">
    <property type="entry name" value="HisKA"/>
    <property type="match status" value="1"/>
</dbReference>
<evidence type="ECO:0000259" key="10">
    <source>
        <dbReference type="PROSITE" id="PS50110"/>
    </source>
</evidence>
<comment type="catalytic activity">
    <reaction evidence="1">
        <text>ATP + protein L-histidine = ADP + protein N-phospho-L-histidine.</text>
        <dbReference type="EC" id="2.7.13.3"/>
    </reaction>
</comment>
<feature type="transmembrane region" description="Helical" evidence="8">
    <location>
        <begin position="258"/>
        <end position="288"/>
    </location>
</feature>
<sequence>MSARQSIFRVRRNYNQWVANQTLEDYALRFTAKSARRWSAGRVTNTALGAISFLALEAIGGAITIHYGFNNAVTAICAVALIIFLTAIPISYYAARYGVDIDLLTRGAGFGYIGSTITSLIYASFTFIFFAIEAAIMAMALELLFGIPLVIGYLICSVVIIPLVTHGITAISRFQLWTQPAWILLQLLPFVFILYQDASAVSDWTQFEGTAPNQGGEFNLLFFGAAAAVLFSLMAQIGEQADFLRFIPEPQKGQKLRWWTAVMAGGPGWIVIGAIKILAGSFLAVLALNQGISAVDASDPTRMYMVAFGYMTSSPEAALAIAGIFVILCQVKINVTNAYAGSIAWSNFFSRLTHSHPGRVVWLVFNVAIALLVMELGVYHALEETLSFYGIVAVAWVGALVADLVINKPLGFSPKHIEFKRAHLYDINPVGVGAMILASIIGMVSHGGVLGEVAAALSHFITLGAALIIAPLIAWETGGRYYMARPFVPIATDHQLVACCICEHEFEPEDVTGCPAYAGNICSLCCSLDARCGDFCKPGAGYKEQMRKFFGLFIPEAAFGYLHSRIGHFLVLLLLIIGVSGLLLWLVHEQTLVASDAEAAVLSITLWKVFFVLIIVTGIICWLFVLAHESRMVAEEESQRQTRLLTEEIVAHERTDQALQKAKEHAEAANGAKSRYLTGISHELRSPLNAILGYAQLMENDASIPANRKEALGVIRRSGEYLADLIEGLLDISKIEAGRLDLHRDAVRIDLLMEQLVHMFRLQAEEKGLAFEYHCVGRLPEMVTTDEKRLRQILINLLSNAIKYTDTGGVSLTLKYRSQVAEFIVSDTGEGIAEENIERIFRPFERIRTPGQSQAGTGLGLTITHLLTEIMGGDLSVESETGKGSTFKVSLMLSSLHTPRPESMTSPARRIYGYKGPRQKILVVDDEAAHRQLIRAMLAPLGFEIIDIGNSLAVVEAVAKERPDLILLDVSMPGYSGWEILEQLRNNNHLVPVVMVSADASEGRDRPDPAQHNGYVIKPVRQNQLLDHIARLISLDWRFEKSAEPLASVPGPAADSMVMPTEQHRAALVGLATIGHRKGLLEALHGMEHRGDAEPLFVREMIRLTNDFQFEKIIDALKVTDYERT</sequence>
<dbReference type="CDD" id="cd00082">
    <property type="entry name" value="HisKA"/>
    <property type="match status" value="1"/>
</dbReference>
<evidence type="ECO:0000256" key="7">
    <source>
        <dbReference type="PROSITE-ProRule" id="PRU00169"/>
    </source>
</evidence>
<keyword evidence="12" id="KW-1185">Reference proteome</keyword>
<gene>
    <name evidence="11" type="ORF">E5Q11_12990</name>
</gene>